<feature type="domain" description="Aminoglycoside phosphotransferase" evidence="1">
    <location>
        <begin position="40"/>
        <end position="263"/>
    </location>
</feature>
<dbReference type="OrthoDB" id="3806873at2"/>
<keyword evidence="3" id="KW-1185">Reference proteome</keyword>
<accession>A0A2R7Z2C9</accession>
<dbReference type="Gene3D" id="3.30.200.20">
    <property type="entry name" value="Phosphorylase Kinase, domain 1"/>
    <property type="match status" value="1"/>
</dbReference>
<dbReference type="InterPro" id="IPR002575">
    <property type="entry name" value="Aminoglycoside_PTrfase"/>
</dbReference>
<dbReference type="Pfam" id="PF01636">
    <property type="entry name" value="APH"/>
    <property type="match status" value="1"/>
</dbReference>
<dbReference type="SUPFAM" id="SSF56112">
    <property type="entry name" value="Protein kinase-like (PK-like)"/>
    <property type="match status" value="1"/>
</dbReference>
<evidence type="ECO:0000313" key="2">
    <source>
        <dbReference type="EMBL" id="PUA82795.1"/>
    </source>
</evidence>
<dbReference type="AlphaFoldDB" id="A0A2R7Z2C9"/>
<dbReference type="CDD" id="cd05154">
    <property type="entry name" value="ACAD10_11_N-like"/>
    <property type="match status" value="1"/>
</dbReference>
<dbReference type="GO" id="GO:0016740">
    <property type="term" value="F:transferase activity"/>
    <property type="evidence" value="ECO:0007669"/>
    <property type="project" value="UniProtKB-KW"/>
</dbReference>
<gene>
    <name evidence="2" type="ORF">C7S10_03525</name>
</gene>
<dbReference type="Proteomes" id="UP000244867">
    <property type="component" value="Unassembled WGS sequence"/>
</dbReference>
<dbReference type="EMBL" id="PYXZ01000001">
    <property type="protein sequence ID" value="PUA82795.1"/>
    <property type="molecule type" value="Genomic_DNA"/>
</dbReference>
<reference evidence="2 3" key="1">
    <citation type="submission" date="2018-03" db="EMBL/GenBank/DDBJ databases">
        <authorList>
            <person name="Keele B.F."/>
        </authorList>
    </citation>
    <scope>NUCLEOTIDE SEQUENCE [LARGE SCALE GENOMIC DNA]</scope>
    <source>
        <strain evidence="2 3">IB-3</strain>
    </source>
</reference>
<dbReference type="PANTHER" id="PTHR47829:SF1">
    <property type="entry name" value="HAD FAMILY PHOSPHATASE"/>
    <property type="match status" value="1"/>
</dbReference>
<sequence>MTETAEAEHLADPALTRPDLMGPRLVEATGDARWNDLEAVLIAGGKSNLTFALRSGAGELVLRRPPTGDLLPSAHDMRREVTVQQALADTLVPVPRVVLADLDGDLLGVPSYVMTKAEGVVVRDTLPAGWAENADERRRASVALVETLATLHSVDAGGVGLGSFGRPEGFLARQVARWTRQWEASRTSVVAEVDELARGLAAREPRRPGVGVVHGDFRLDNCVMAASDPGRVVAVLDWEMATLGDPLTDLAMLLFYWREPGEEPTFVPAVTDLGGFMGRSEVAEHYASLSGTDLEDLDLYLAFAHFKFAVIAQGIAARVAGGAMAGQDFGDLRGEVLRCARAGLHHLRKGM</sequence>
<dbReference type="InterPro" id="IPR041726">
    <property type="entry name" value="ACAD10_11_N"/>
</dbReference>
<dbReference type="InterPro" id="IPR011009">
    <property type="entry name" value="Kinase-like_dom_sf"/>
</dbReference>
<name>A0A2R7Z2C9_9ACTN</name>
<comment type="caution">
    <text evidence="2">The sequence shown here is derived from an EMBL/GenBank/DDBJ whole genome shotgun (WGS) entry which is preliminary data.</text>
</comment>
<protein>
    <submittedName>
        <fullName evidence="2">Phosphotransferase family protein</fullName>
    </submittedName>
</protein>
<proteinExistence type="predicted"/>
<keyword evidence="2" id="KW-0808">Transferase</keyword>
<dbReference type="Gene3D" id="3.90.1200.10">
    <property type="match status" value="1"/>
</dbReference>
<dbReference type="PANTHER" id="PTHR47829">
    <property type="entry name" value="HYDROLASE, PUTATIVE (AFU_ORTHOLOGUE AFUA_1G12880)-RELATED"/>
    <property type="match status" value="1"/>
</dbReference>
<organism evidence="2 3">
    <name type="scientific">Nocardioides currus</name>
    <dbReference type="NCBI Taxonomy" id="2133958"/>
    <lineage>
        <taxon>Bacteria</taxon>
        <taxon>Bacillati</taxon>
        <taxon>Actinomycetota</taxon>
        <taxon>Actinomycetes</taxon>
        <taxon>Propionibacteriales</taxon>
        <taxon>Nocardioidaceae</taxon>
        <taxon>Nocardioides</taxon>
    </lineage>
</organism>
<evidence type="ECO:0000313" key="3">
    <source>
        <dbReference type="Proteomes" id="UP000244867"/>
    </source>
</evidence>
<evidence type="ECO:0000259" key="1">
    <source>
        <dbReference type="Pfam" id="PF01636"/>
    </source>
</evidence>
<dbReference type="RefSeq" id="WP_108342980.1">
    <property type="nucleotide sequence ID" value="NZ_PYXZ01000001.1"/>
</dbReference>
<dbReference type="InterPro" id="IPR052898">
    <property type="entry name" value="ACAD10-like"/>
</dbReference>